<comment type="subcellular location">
    <subcellularLocation>
        <location evidence="1">Cell membrane</location>
        <topology evidence="1">Single-pass type I membrane protein</topology>
    </subcellularLocation>
</comment>
<feature type="disulfide bond" evidence="16">
    <location>
        <begin position="3450"/>
        <end position="3462"/>
    </location>
</feature>
<feature type="disulfide bond" evidence="16">
    <location>
        <begin position="3245"/>
        <end position="3257"/>
    </location>
</feature>
<feature type="transmembrane region" description="Helical" evidence="18">
    <location>
        <begin position="4374"/>
        <end position="4395"/>
    </location>
</feature>
<keyword evidence="10 18" id="KW-1133">Transmembrane helix</keyword>
<dbReference type="PROSITE" id="PS51120">
    <property type="entry name" value="LDLRB"/>
    <property type="match status" value="17"/>
</dbReference>
<feature type="disulfide bond" evidence="16">
    <location>
        <begin position="2778"/>
        <end position="2796"/>
    </location>
</feature>
<feature type="repeat" description="LDL-receptor class B" evidence="17">
    <location>
        <begin position="565"/>
        <end position="610"/>
    </location>
</feature>
<dbReference type="PANTHER" id="PTHR22722">
    <property type="entry name" value="LOW-DENSITY LIPOPROTEIN RECEPTOR-RELATED PROTEIN 2-RELATED"/>
    <property type="match status" value="1"/>
</dbReference>
<feature type="disulfide bond" evidence="16">
    <location>
        <begin position="3587"/>
        <end position="3602"/>
    </location>
</feature>
<evidence type="ECO:0000256" key="12">
    <source>
        <dbReference type="ARBA" id="ARBA00023157"/>
    </source>
</evidence>
<feature type="repeat" description="LDL-receptor class B" evidence="17">
    <location>
        <begin position="471"/>
        <end position="514"/>
    </location>
</feature>
<dbReference type="SUPFAM" id="SSF63825">
    <property type="entry name" value="YWTD domain"/>
    <property type="match status" value="8"/>
</dbReference>
<evidence type="ECO:0000256" key="17">
    <source>
        <dbReference type="PROSITE-ProRule" id="PRU00461"/>
    </source>
</evidence>
<feature type="disulfide bond" evidence="16">
    <location>
        <begin position="2444"/>
        <end position="2459"/>
    </location>
</feature>
<feature type="disulfide bond" evidence="16">
    <location>
        <begin position="2527"/>
        <end position="2542"/>
    </location>
</feature>
<evidence type="ECO:0000256" key="10">
    <source>
        <dbReference type="ARBA" id="ARBA00022989"/>
    </source>
</evidence>
<feature type="disulfide bond" evidence="15">
    <location>
        <begin position="4099"/>
        <end position="4109"/>
    </location>
</feature>
<feature type="disulfide bond" evidence="16">
    <location>
        <begin position="2462"/>
        <end position="2474"/>
    </location>
</feature>
<feature type="disulfide bond" evidence="15">
    <location>
        <begin position="4347"/>
        <end position="4356"/>
    </location>
</feature>
<feature type="disulfide bond" evidence="15">
    <location>
        <begin position="4305"/>
        <end position="4314"/>
    </location>
</feature>
<dbReference type="PROSITE" id="PS01209">
    <property type="entry name" value="LDLRA_1"/>
    <property type="match status" value="14"/>
</dbReference>
<dbReference type="InterPro" id="IPR001881">
    <property type="entry name" value="EGF-like_Ca-bd_dom"/>
</dbReference>
<evidence type="ECO:0000256" key="14">
    <source>
        <dbReference type="ARBA" id="ARBA00023180"/>
    </source>
</evidence>
<name>A0A8D8WLA4_9HEMI</name>
<dbReference type="SMART" id="SM00181">
    <property type="entry name" value="EGF"/>
    <property type="match status" value="26"/>
</dbReference>
<feature type="disulfide bond" evidence="16">
    <location>
        <begin position="2691"/>
        <end position="2709"/>
    </location>
</feature>
<dbReference type="EMBL" id="HBUF01207605">
    <property type="protein sequence ID" value="CAG6664365.1"/>
    <property type="molecule type" value="Transcribed_RNA"/>
</dbReference>
<reference evidence="20" key="1">
    <citation type="submission" date="2021-05" db="EMBL/GenBank/DDBJ databases">
        <authorList>
            <person name="Alioto T."/>
            <person name="Alioto T."/>
            <person name="Gomez Garrido J."/>
        </authorList>
    </citation>
    <scope>NUCLEOTIDE SEQUENCE</scope>
</reference>
<dbReference type="Pfam" id="PF00057">
    <property type="entry name" value="Ldl_recept_a"/>
    <property type="match status" value="27"/>
</dbReference>
<feature type="repeat" description="LDL-receptor class B" evidence="17">
    <location>
        <begin position="1476"/>
        <end position="1518"/>
    </location>
</feature>
<feature type="disulfide bond" evidence="16">
    <location>
        <begin position="950"/>
        <end position="965"/>
    </location>
</feature>
<feature type="disulfide bond" evidence="16">
    <location>
        <begin position="2425"/>
        <end position="2437"/>
    </location>
</feature>
<keyword evidence="12 15" id="KW-1015">Disulfide bond</keyword>
<evidence type="ECO:0000256" key="13">
    <source>
        <dbReference type="ARBA" id="ARBA00023170"/>
    </source>
</evidence>
<feature type="disulfide bond" evidence="16">
    <location>
        <begin position="2384"/>
        <end position="2396"/>
    </location>
</feature>
<feature type="disulfide bond" evidence="16">
    <location>
        <begin position="2561"/>
        <end position="2579"/>
    </location>
</feature>
<sequence length="4488" mass="503699">MCFCPPGQNPVNNTCVDADECLIDGSCDQICTNTDLSYSCSCVSGYRLQPDRKSCKAINDPDDEPASIIFSNTVDIRRLHINGSAFSSQSILNGTHTLALEFNHRNRSFCFIQQPNVTSVTLRCALINNLQTAWDLPPPEIFPLDAMTHVALDWVSGNWYFLDDVREAIYFCTHYMEHCMIAIDVNLSKPRGIALDPTSGYMFFTKWGATTAMLERSQLDGSERFPMVTHKIVYPYGVTVDFPNKHVYWVDTYLDFIDRINYDGTHRKTIRKGFPVQNLYAITVFENNLFVTSWRNQSIIRLNKYNSDDYETLANFSRPFAIHVYHRQKQPDVSHPCTRSNGGCRHFCIPKYVNGTGVAHCVCEAGYSLTPTNKCVSLKPSTFLMYAKGKPGMIKGLSFRRDGSTEQAIMPITDLARPSVIDYHEREEYIYYTDLSSYVIERRKMFGRGKEVVIDRGINNVEGLGVDWMANNLYWTDAGIGTINVAKISNFTIRKVLYKVPRSMPRSLVLHPKSGYMFYAFWALSPNNATYGGIEKAGMHGENRSSLVSKNIQWPSSLVIDYKEDVLYWVDSHLDTIESIHLDGTNRQMLIDKTSDEIKNPSGLALYEGDLFIAEFQKGTIKRYNLAKKKMEVFHTEDPPIYDLKMLNKRETGENKCSGKSNPCKDLCLTTPNGFVCACRTGYILNELNECIMDKTAFQNQRSNCNDDQFQCESGRIECIDQLLVCNRERDCADGSDEDYGPGKACAPSGSQTKSCRPEDNLFLCADNTTCIIAYWKCDGDADCKDGSDEKDCEDLKCDEMHFTCRTTKRCIPHQWVCDMEYDCGSNDTSDEQQCDRTCLPTEFTCASKQCLSWTYYCDGYPDCKDGSDETDCPLNCADSNSSLYCHIDNKCIPISKKCDGVKDCSDWSDETNCTAFSGGNRTLGTVHCEWHEFDCKDVARNCIRSALVCDGFKDCLNGEDEMGCGDISTSRTTSLTVRPSPDHCEYPFRLCDNTTTCLHPSDLCNGKEDCKDGSDEGPICDENQCSRNDCHHLCYNTPEGYMCTCPEDMFLQPDRMTCSYTHPCDSWGVCSQDCEPSITSNSYKCTCHKGYTLEPDKFTCKSDDESAPFVIFSNRHELRGIDLRTFNVKALISSLKNTIALDFYHTPNANMVFWTDVIEDKIHNATLIGNSLTNIDVVVQTGLSTAEGLAVDWIGKNLYWVESNVDQIEVAKLTGQYRRTLVAGDIESPRAIALDPRFGLLFWTDWDSNAPRIERCSMSGDHRSVIVRVDLITDRGAWPNGLTLDYQLTRIYWIDAKSDSIHTVTYDGKDHHEVLSNHESLTHPFAISLFENHVYWTDWRTNSVIRANKWNGSDVTVIQRTLTQPFDIKIFHSSRQPRDVNGVVKTSPCELNNGNCSHLCLIGMNGTHKCECPHVMKLGPDNKTCQLADCQFIIFSKSREIRGVDLEHPYYHTIPSISIPQVFSPSNLNFDAANKKIYWTDTEYNEVKRSGIVNGQIQLLVDAGISHPTGLAIDWISQNMFISVLSNTASMIVACNLEGEYLTTIITGEANDTHVLTKITSVAVWAQGPHKLFWAKTTKQGVSIEMASMDGAKRETVVSSEKNPSLTGVTSLQFDSKSRTLFWINPVSHTIQYVHIEDKGVKTVPTAKSNQVGSAVFYNNKILFTDLKDDLIRSINLDGTNITVLRNNAANITSINIYDPHLQSGSNICQQNKGNCSHLCIPKGAENRVCMCATGYFLDTDGKSCSGISDFILFSVNSAFSIMGIKYKKNDSKIQHVLGPLSKVSLAAKVDFHAAEDYIYWADSEHGTISRIHRDGTGRENIVEHFDSGDTVPNDWLTDIAVDWIAQNIYWSDPKQNLIEVSRLNGSYRYVVISRGIDKPSSLAVDPELGYLFWSESGKIPLIARSGLDGKNQTILAQDITMAVNDIALDRRNKRIYWCYSGGSNIIESIDYSGLSRQQLKLNTVMNPVSMVIFETYIYWADTSQGKGSIRIVSKRNTSDIATIPMKQYGDPIKDLKIFSKDAQTGSNPCAVDNGGCAELCLFNGMKAVCACAHGIVAPDGRACSEYDAFLMFSRVQRIDSIHMTDKNDLNSPFKSISNSTLMKNTIELSYDYKRKTLFYSDIQKGTINSVFFNGTNHKVLLDRQGSVEGLAYEYVHNHLFWTCNNDATINKIDLDSAKAKRNIVVKLGQHDKPRGIDIDSCDSRIYWTNWNSHHPSIQRAFFSGYGIESIIYTDIIMPNALSLDHQAEKLYWGDARLDKIERCEYDGSNRILLSKISPLHPFDMAVYGEFIFWTDWVLHAVLRANKYTGEDVVSLRTNIRRPMGIVAVSDNMDACAKTPCRHMNGYCEDICKLDETGQVACACSNGKVLKEDNKTCIINTVCSEHDFKCGDGICIPFNQTCDRISQCLDNSDESALYCAFRDCRPGYFKCNNNKCIVSTHKCNNINDCGDGSDETDCTLCGNDTFRCDMGLCIKKSLRCDIDPDCPDASDEMHCPKTNCTEKYPHIAKPIHCNYTTACIEESFICDGQNDCFDSSDEQNCDQIRSVSPKVNCSGDKFLCKNGNCILSRWRCDGDNDCDDHGPDNISSDEMNCNNTCYDKNLFQCDESNCISKAWVCDGTYDCTDRSDENSTYCAHTECNSMEFRCTSTGQCIPIAWVCDGVTDCSDKSDEHHTQDCLHVEACSEGYFMCLNGRCLLENYYCDGENDCGDGSDEPPTCPKTECDNSTHFQCQNGNCILSSLLCNGANDCDDNSDEDIDHAECKSLRDMCSDPGHFLCSNGLCINESLTCNYANDCGDGSDEFSCFIDECNITLHHSARLCAHQCRDRKIGYECFCNKGFQVHPDDKHLCVDTNECLDRPCAHYCRNTVGSYVCSCAPGYSMLPDGHNCKAASNVPSNLIFTNRYYIREVTQSGVMTIKAHNQTNAVGLDFDWKEQCLYWSDVTNLGSSIKRSCNGSQPELLFATTFPDGLTVDWVGRNLYWCDKGLDTIEVSRLDGKFRKVLINKGLQEPRAIALDPAHGYMYWTDWGDHAHIGKAQMDGTDPKVIISKNVSWPNGLTISYETNELFWADAKEDYVAVSDLNGENIKIIVSRRTNPSVNLHHVFAIAVFEDHLFWTDWELKTIEKCDKYTATNCTSLVKPLVHKPMDIRVYHPYRQKPLKDNPCENNGGCQGLCLLKPNGRRKCTCPENFILNPDEKTCRQNCSSGQFVCETTMKCIPFWWKCDTQDDCGDKSDEHDQCPKFHCVEGQFQCNNTKCLHPTSICDGINNCGDNSDELRCDEYTCLNTQFKCKGGSKKNDFCISLLKRCNGIRDCPLGEDEQNCLPKKCPPELFRCNSGLCIPLDQVCDGNNDCLDNSDEPLDCASHTCKPNQLRCDTGRCIPKTWKCDGDIDCPNREDEPKSCADSKVHTCEPTYFKCNNSKCIPGRWRCDYDSDCGDGSDEINCTPRNCSESEFQCNNGRCIRAHFVCNGENNCADHSDEADCPVSCTDTEFKCSNPGHCIDALFVCDGDVDCVDGSDEANCTSTCKANEFTCANHQCISLNWRCDGEPDCYDNSDEIESNCAGLACEPNRFKCRNNKCIHRTAVCDGIDNCGDNSDEHHCPGIKLCSDNNFKCANGNCIRKELECDQYNDCGDNSDEEGCDSPLCKFRTCSQICIEKKINKTEKTFSCHCAEGYHMVHTRNKTTQCVADGNAALLLIADANFQVIDPYATRFKGEKSPLDLETTRIYSVDLIYNNANSVMVFWVDRHAKVIKMASMTNNNVTRVKRETKVETILSNLQDPRGVAVDWVGRNLYWTDAGVRGSNNIMVSTLEGRKKRTLLKTGLNEPYDIALEPLSGRMFWTELGIKPRISGASMDGRNKFNLVDSAIQWPTGITIDYPSQRLYWADPKAKTIESINLNGKDRFVVYHTDDNGHKPYKLEVFEDSLYFSTYRTNNILKINKFGKSDVTVLANNLLRASDILIIQENKQAQNVSNSCKDNPCHQSALCITLPSSHTCLCPDHLTEEFNMTSGKMICKVTPTRSCSLDCNHGTCELDDDQEPHCVCLENFYGSYCERVNNSMCPCLNQGMCYQDLSHAETPYKCHCAANFTGDRCEIRICENKCHNGGTCIPTTQTCVCTPGYTGDTCQQCVNLLCQNGGVCVNRTKGLECECPKYYNGKFCQYPQCNNYCNNGVCSITESGPECQCYPGYTGKTCDTCLCQNGGTCVPISKTNICKCPVPYGGRLCNIVTDDGHKCSPLTQKCTTNFCVNNGTCVMKDCKPSCKCVPPWSGDHCEEFDENHSCHNYCENSGVCSFTPQGKPVCTCVNGWSGVTCSERVSCAYFCFNGGTCKEQNYSLDPDLKPVCICPAGYAGVRCQTLVNSIPRHQSYVNSHISTLLILLLLFITVCGIVFYIVRFKRRAQFMHMRMPENIEISNPMYLREDIDDENDILERNFAIDTDRGCSNFENPVYESMYNAKLPAGSEEKKGLLHELQERVRDPLTSSAERL</sequence>
<evidence type="ECO:0000256" key="3">
    <source>
        <dbReference type="ARBA" id="ARBA00022475"/>
    </source>
</evidence>
<feature type="disulfide bond" evidence="16">
    <location>
        <begin position="2790"/>
        <end position="2805"/>
    </location>
</feature>
<feature type="disulfide bond" evidence="15">
    <location>
        <begin position="4217"/>
        <end position="4226"/>
    </location>
</feature>
<dbReference type="GO" id="GO:0005886">
    <property type="term" value="C:plasma membrane"/>
    <property type="evidence" value="ECO:0007669"/>
    <property type="project" value="UniProtKB-SubCell"/>
</dbReference>
<dbReference type="PROSITE" id="PS01187">
    <property type="entry name" value="EGF_CA"/>
    <property type="match status" value="2"/>
</dbReference>
<feature type="disulfide bond" evidence="16">
    <location>
        <begin position="3457"/>
        <end position="3475"/>
    </location>
</feature>
<dbReference type="GO" id="GO:0005509">
    <property type="term" value="F:calcium ion binding"/>
    <property type="evidence" value="ECO:0007669"/>
    <property type="project" value="InterPro"/>
</dbReference>
<feature type="domain" description="EGF-like" evidence="19">
    <location>
        <begin position="4279"/>
        <end position="4315"/>
    </location>
</feature>
<dbReference type="EMBL" id="HBUF01207609">
    <property type="protein sequence ID" value="CAG6664398.1"/>
    <property type="molecule type" value="Transcribed_RNA"/>
</dbReference>
<dbReference type="Gene3D" id="2.10.25.10">
    <property type="entry name" value="Laminin"/>
    <property type="match status" value="11"/>
</dbReference>
<feature type="disulfide bond" evidence="15">
    <location>
        <begin position="4320"/>
        <end position="4330"/>
    </location>
</feature>
<feature type="disulfide bond" evidence="16">
    <location>
        <begin position="3608"/>
        <end position="3620"/>
    </location>
</feature>
<feature type="domain" description="EGF-like" evidence="19">
    <location>
        <begin position="4020"/>
        <end position="4055"/>
    </location>
</feature>
<dbReference type="Gene3D" id="2.120.10.30">
    <property type="entry name" value="TolB, C-terminal domain"/>
    <property type="match status" value="8"/>
</dbReference>
<feature type="disulfide bond" evidence="16">
    <location>
        <begin position="3527"/>
        <end position="3539"/>
    </location>
</feature>
<feature type="disulfide bond" evidence="16">
    <location>
        <begin position="858"/>
        <end position="873"/>
    </location>
</feature>
<dbReference type="InterPro" id="IPR049883">
    <property type="entry name" value="NOTCH1_EGF-like"/>
</dbReference>
<feature type="disulfide bond" evidence="16">
    <location>
        <begin position="3368"/>
        <end position="3380"/>
    </location>
</feature>
<dbReference type="CDD" id="cd00054">
    <property type="entry name" value="EGF_CA"/>
    <property type="match status" value="2"/>
</dbReference>
<feature type="disulfide bond" evidence="16">
    <location>
        <begin position="2432"/>
        <end position="2450"/>
    </location>
</feature>
<dbReference type="EMBL" id="HBUF01207607">
    <property type="protein sequence ID" value="CAG6664382.1"/>
    <property type="molecule type" value="Transcribed_RNA"/>
</dbReference>
<dbReference type="SMART" id="SM00135">
    <property type="entry name" value="LY"/>
    <property type="match status" value="37"/>
</dbReference>
<feature type="disulfide bond" evidence="16">
    <location>
        <begin position="899"/>
        <end position="914"/>
    </location>
</feature>
<feature type="repeat" description="LDL-receptor class B" evidence="17">
    <location>
        <begin position="3882"/>
        <end position="3926"/>
    </location>
</feature>
<dbReference type="Pfam" id="PF07645">
    <property type="entry name" value="EGF_CA"/>
    <property type="match status" value="2"/>
</dbReference>
<dbReference type="FunFam" id="2.10.25.10:FF:000009">
    <property type="entry name" value="Low-density lipoprotein receptor isoform 1"/>
    <property type="match status" value="2"/>
</dbReference>
<feature type="disulfide bond" evidence="16">
    <location>
        <begin position="3252"/>
        <end position="3270"/>
    </location>
</feature>
<feature type="disulfide bond" evidence="16">
    <location>
        <begin position="839"/>
        <end position="851"/>
    </location>
</feature>
<feature type="disulfide bond" evidence="16">
    <location>
        <begin position="3418"/>
        <end position="3436"/>
    </location>
</feature>
<dbReference type="InterPro" id="IPR000742">
    <property type="entry name" value="EGF"/>
</dbReference>
<feature type="disulfide bond" evidence="16">
    <location>
        <begin position="2554"/>
        <end position="2566"/>
    </location>
</feature>
<feature type="domain" description="EGF-like" evidence="19">
    <location>
        <begin position="3973"/>
        <end position="4009"/>
    </location>
</feature>
<feature type="domain" description="EGF-like" evidence="19">
    <location>
        <begin position="4162"/>
        <end position="4196"/>
    </location>
</feature>
<dbReference type="Gene3D" id="2.40.128.620">
    <property type="match status" value="1"/>
</dbReference>
<feature type="repeat" description="LDL-receptor class B" evidence="17">
    <location>
        <begin position="1197"/>
        <end position="1239"/>
    </location>
</feature>
<evidence type="ECO:0000259" key="19">
    <source>
        <dbReference type="PROSITE" id="PS50026"/>
    </source>
</evidence>
<keyword evidence="13 20" id="KW-0675">Receptor</keyword>
<evidence type="ECO:0000256" key="18">
    <source>
        <dbReference type="SAM" id="Phobius"/>
    </source>
</evidence>
<feature type="repeat" description="LDL-receptor class B" evidence="17">
    <location>
        <begin position="3792"/>
        <end position="3837"/>
    </location>
</feature>
<dbReference type="PROSITE" id="PS50026">
    <property type="entry name" value="EGF_3"/>
    <property type="match status" value="9"/>
</dbReference>
<feature type="repeat" description="LDL-receptor class B" evidence="17">
    <location>
        <begin position="2250"/>
        <end position="2292"/>
    </location>
</feature>
<feature type="domain" description="EGF-like" evidence="19">
    <location>
        <begin position="4199"/>
        <end position="4227"/>
    </location>
</feature>
<dbReference type="InterPro" id="IPR051221">
    <property type="entry name" value="LDLR-related"/>
</dbReference>
<feature type="disulfide bond" evidence="16">
    <location>
        <begin position="3264"/>
        <end position="3279"/>
    </location>
</feature>
<evidence type="ECO:0000256" key="1">
    <source>
        <dbReference type="ARBA" id="ARBA00004251"/>
    </source>
</evidence>
<evidence type="ECO:0000256" key="4">
    <source>
        <dbReference type="ARBA" id="ARBA00022536"/>
    </source>
</evidence>
<comment type="caution">
    <text evidence="15">Lacks conserved residue(s) required for the propagation of feature annotation.</text>
</comment>
<evidence type="ECO:0000256" key="16">
    <source>
        <dbReference type="PROSITE-ProRule" id="PRU00124"/>
    </source>
</evidence>
<accession>A0A8D8WLA4</accession>
<feature type="repeat" description="LDL-receptor class B" evidence="17">
    <location>
        <begin position="1240"/>
        <end position="1289"/>
    </location>
</feature>
<evidence type="ECO:0000256" key="2">
    <source>
        <dbReference type="ARBA" id="ARBA00009939"/>
    </source>
</evidence>
<dbReference type="GO" id="GO:0006897">
    <property type="term" value="P:endocytosis"/>
    <property type="evidence" value="ECO:0007669"/>
    <property type="project" value="UniProtKB-KW"/>
</dbReference>
<dbReference type="SUPFAM" id="SSF57424">
    <property type="entry name" value="LDL receptor-like module"/>
    <property type="match status" value="25"/>
</dbReference>
<evidence type="ECO:0000256" key="9">
    <source>
        <dbReference type="ARBA" id="ARBA00022837"/>
    </source>
</evidence>
<feature type="disulfide bond" evidence="16">
    <location>
        <begin position="2391"/>
        <end position="2409"/>
    </location>
</feature>
<dbReference type="PROSITE" id="PS00010">
    <property type="entry name" value="ASX_HYDROXYL"/>
    <property type="match status" value="1"/>
</dbReference>
<feature type="disulfide bond" evidence="16">
    <location>
        <begin position="3469"/>
        <end position="3484"/>
    </location>
</feature>
<dbReference type="FunFam" id="4.10.400.10:FF:000065">
    <property type="entry name" value="Transmembrane protease serine 7"/>
    <property type="match status" value="1"/>
</dbReference>
<feature type="disulfide bond" evidence="16">
    <location>
        <begin position="3508"/>
        <end position="3523"/>
    </location>
</feature>
<feature type="repeat" description="LDL-receptor class B" evidence="17">
    <location>
        <begin position="3838"/>
        <end position="3881"/>
    </location>
</feature>
<feature type="disulfide bond" evidence="16">
    <location>
        <begin position="2469"/>
        <end position="2487"/>
    </location>
</feature>
<feature type="disulfide bond" evidence="15">
    <location>
        <begin position="4283"/>
        <end position="4293"/>
    </location>
</feature>
<keyword evidence="4 15" id="KW-0245">EGF-like domain</keyword>
<feature type="repeat" description="LDL-receptor class B" evidence="17">
    <location>
        <begin position="1290"/>
        <end position="1334"/>
    </location>
</feature>
<evidence type="ECO:0000256" key="15">
    <source>
        <dbReference type="PROSITE-ProRule" id="PRU00076"/>
    </source>
</evidence>
<dbReference type="PROSITE" id="PS50068">
    <property type="entry name" value="LDLRA_2"/>
    <property type="match status" value="28"/>
</dbReference>
<feature type="disulfide bond" evidence="16">
    <location>
        <begin position="3534"/>
        <end position="3552"/>
    </location>
</feature>
<dbReference type="PANTHER" id="PTHR22722:SF5">
    <property type="entry name" value="LOW-DENSITY LIPOPROTEIN RECEPTOR-RELATED PROTEIN 1B"/>
    <property type="match status" value="1"/>
</dbReference>
<keyword evidence="6 18" id="KW-0812">Transmembrane</keyword>
<feature type="disulfide bond" evidence="15">
    <location>
        <begin position="4118"/>
        <end position="4127"/>
    </location>
</feature>
<dbReference type="InterPro" id="IPR000033">
    <property type="entry name" value="LDLR_classB_rpt"/>
</dbReference>
<feature type="disulfide bond" evidence="16">
    <location>
        <begin position="2481"/>
        <end position="2496"/>
    </location>
</feature>
<keyword evidence="8" id="KW-0677">Repeat</keyword>
<dbReference type="SUPFAM" id="SSF57196">
    <property type="entry name" value="EGF/Laminin"/>
    <property type="match status" value="6"/>
</dbReference>
<evidence type="ECO:0000256" key="7">
    <source>
        <dbReference type="ARBA" id="ARBA00022729"/>
    </source>
</evidence>
<evidence type="ECO:0000313" key="20">
    <source>
        <dbReference type="EMBL" id="CAG6664382.1"/>
    </source>
</evidence>
<feature type="disulfide bond" evidence="16">
    <location>
        <begin position="2684"/>
        <end position="2696"/>
    </location>
</feature>
<evidence type="ECO:0000256" key="6">
    <source>
        <dbReference type="ARBA" id="ARBA00022692"/>
    </source>
</evidence>
<keyword evidence="11 18" id="KW-0472">Membrane</keyword>
<feature type="repeat" description="LDL-receptor class B" evidence="17">
    <location>
        <begin position="3021"/>
        <end position="3064"/>
    </location>
</feature>
<dbReference type="FunFam" id="4.10.400.10:FF:000034">
    <property type="entry name" value="Low-density lipoprotein receptor-related protein 2"/>
    <property type="match status" value="1"/>
</dbReference>
<feature type="repeat" description="LDL-receptor class B" evidence="17">
    <location>
        <begin position="2978"/>
        <end position="3020"/>
    </location>
</feature>
<feature type="disulfide bond" evidence="15">
    <location>
        <begin position="4186"/>
        <end position="4195"/>
    </location>
</feature>
<keyword evidence="5" id="KW-0254">Endocytosis</keyword>
<keyword evidence="20" id="KW-0449">Lipoprotein</keyword>
<dbReference type="InterPro" id="IPR018097">
    <property type="entry name" value="EGF_Ca-bd_CS"/>
</dbReference>
<feature type="domain" description="EGF-like" evidence="19">
    <location>
        <begin position="2852"/>
        <end position="2890"/>
    </location>
</feature>
<feature type="repeat" description="LDL-receptor class B" evidence="17">
    <location>
        <begin position="1848"/>
        <end position="1890"/>
    </location>
</feature>
<proteinExistence type="inferred from homology"/>
<dbReference type="SUPFAM" id="SSF57184">
    <property type="entry name" value="Growth factor receptor domain"/>
    <property type="match status" value="4"/>
</dbReference>
<feature type="disulfide bond" evidence="16">
    <location>
        <begin position="3328"/>
        <end position="3340"/>
    </location>
</feature>
<dbReference type="InterPro" id="IPR009030">
    <property type="entry name" value="Growth_fac_rcpt_cys_sf"/>
</dbReference>
<dbReference type="SMART" id="SM00192">
    <property type="entry name" value="LDLa"/>
    <property type="match status" value="28"/>
</dbReference>
<feature type="disulfide bond" evidence="15">
    <location>
        <begin position="4045"/>
        <end position="4054"/>
    </location>
</feature>
<feature type="repeat" description="LDL-receptor class B" evidence="17">
    <location>
        <begin position="428"/>
        <end position="470"/>
    </location>
</feature>
<evidence type="ECO:0000256" key="11">
    <source>
        <dbReference type="ARBA" id="ARBA00023136"/>
    </source>
</evidence>
<feature type="domain" description="EGF-like" evidence="19">
    <location>
        <begin position="4316"/>
        <end position="4357"/>
    </location>
</feature>
<organism evidence="20">
    <name type="scientific">Cacopsylla melanoneura</name>
    <dbReference type="NCBI Taxonomy" id="428564"/>
    <lineage>
        <taxon>Eukaryota</taxon>
        <taxon>Metazoa</taxon>
        <taxon>Ecdysozoa</taxon>
        <taxon>Arthropoda</taxon>
        <taxon>Hexapoda</taxon>
        <taxon>Insecta</taxon>
        <taxon>Pterygota</taxon>
        <taxon>Neoptera</taxon>
        <taxon>Paraneoptera</taxon>
        <taxon>Hemiptera</taxon>
        <taxon>Sternorrhyncha</taxon>
        <taxon>Psylloidea</taxon>
        <taxon>Psyllidae</taxon>
        <taxon>Psyllinae</taxon>
        <taxon>Cacopsylla</taxon>
    </lineage>
</organism>
<feature type="disulfide bond" evidence="16">
    <location>
        <begin position="3430"/>
        <end position="3445"/>
    </location>
</feature>
<dbReference type="FunFam" id="2.120.10.30:FF:000241">
    <property type="entry name" value="Low-density lipoprotein receptor-related protein 6"/>
    <property type="match status" value="6"/>
</dbReference>
<evidence type="ECO:0000256" key="5">
    <source>
        <dbReference type="ARBA" id="ARBA00022583"/>
    </source>
</evidence>
<feature type="domain" description="EGF-like" evidence="19">
    <location>
        <begin position="4239"/>
        <end position="4275"/>
    </location>
</feature>
<dbReference type="PROSITE" id="PS00022">
    <property type="entry name" value="EGF_1"/>
    <property type="match status" value="7"/>
</dbReference>
<dbReference type="Pfam" id="PF14670">
    <property type="entry name" value="FXa_inhibition"/>
    <property type="match status" value="1"/>
</dbReference>
<feature type="disulfide bond" evidence="16">
    <location>
        <begin position="3575"/>
        <end position="3593"/>
    </location>
</feature>
<feature type="disulfide bond" evidence="16">
    <location>
        <begin position="3411"/>
        <end position="3423"/>
    </location>
</feature>
<feature type="disulfide bond" evidence="16">
    <location>
        <begin position="3335"/>
        <end position="3353"/>
    </location>
</feature>
<feature type="repeat" description="LDL-receptor class B" evidence="17">
    <location>
        <begin position="245"/>
        <end position="288"/>
    </location>
</feature>
<feature type="disulfide bond" evidence="16">
    <location>
        <begin position="3568"/>
        <end position="3580"/>
    </location>
</feature>
<dbReference type="PRINTS" id="PR00261">
    <property type="entry name" value="LDLRECEPTOR"/>
</dbReference>
<keyword evidence="7" id="KW-0732">Signal</keyword>
<dbReference type="FunFam" id="4.10.400.10:FF:000007">
    <property type="entry name" value="Low density lipoprotein receptor-related protein 1"/>
    <property type="match status" value="1"/>
</dbReference>
<dbReference type="Gene3D" id="4.10.400.10">
    <property type="entry name" value="Low-density Lipoprotein Receptor"/>
    <property type="match status" value="26"/>
</dbReference>
<feature type="disulfide bond" evidence="16">
    <location>
        <begin position="3627"/>
        <end position="3642"/>
    </location>
</feature>
<feature type="disulfide bond" evidence="16">
    <location>
        <begin position="846"/>
        <end position="864"/>
    </location>
</feature>
<feature type="disulfide bond" evidence="16">
    <location>
        <begin position="3308"/>
        <end position="3323"/>
    </location>
</feature>
<keyword evidence="9" id="KW-0106">Calcium</keyword>
<keyword evidence="3" id="KW-1003">Cell membrane</keyword>
<feature type="domain" description="EGF-like" evidence="19">
    <location>
        <begin position="4095"/>
        <end position="4128"/>
    </location>
</feature>
<feature type="disulfide bond" evidence="16">
    <location>
        <begin position="778"/>
        <end position="793"/>
    </location>
</feature>
<feature type="repeat" description="LDL-receptor class B" evidence="17">
    <location>
        <begin position="2205"/>
        <end position="2249"/>
    </location>
</feature>
<feature type="disulfide bond" evidence="16">
    <location>
        <begin position="2606"/>
        <end position="2624"/>
    </location>
</feature>
<feature type="repeat" description="LDL-receptor class B" evidence="17">
    <location>
        <begin position="1151"/>
        <end position="1196"/>
    </location>
</feature>
<dbReference type="SMART" id="SM00179">
    <property type="entry name" value="EGF_CA"/>
    <property type="match status" value="9"/>
</dbReference>
<evidence type="ECO:0000256" key="8">
    <source>
        <dbReference type="ARBA" id="ARBA00022737"/>
    </source>
</evidence>
<feature type="disulfide bond" evidence="16">
    <location>
        <begin position="3615"/>
        <end position="3633"/>
    </location>
</feature>
<dbReference type="CDD" id="cd00112">
    <property type="entry name" value="LDLa"/>
    <property type="match status" value="27"/>
</dbReference>
<dbReference type="Pfam" id="PF00058">
    <property type="entry name" value="Ldl_recept_b"/>
    <property type="match status" value="8"/>
</dbReference>
<dbReference type="FunFam" id="4.10.400.10:FF:000002">
    <property type="entry name" value="Low-density lipoprotein receptor-related protein 1"/>
    <property type="match status" value="1"/>
</dbReference>
<feature type="disulfide bond" evidence="16">
    <location>
        <begin position="2732"/>
        <end position="2750"/>
    </location>
</feature>
<dbReference type="InterPro" id="IPR023415">
    <property type="entry name" value="LDLR_class-A_CS"/>
</dbReference>
<dbReference type="InterPro" id="IPR036055">
    <property type="entry name" value="LDL_receptor-like_sf"/>
</dbReference>
<dbReference type="FunFam" id="2.120.10.30:FF:000132">
    <property type="entry name" value="Uncharacterized protein"/>
    <property type="match status" value="1"/>
</dbReference>
<feature type="disulfide bond" evidence="16">
    <location>
        <begin position="3375"/>
        <end position="3393"/>
    </location>
</feature>
<dbReference type="InterPro" id="IPR002172">
    <property type="entry name" value="LDrepeatLR_classA_rpt"/>
</dbReference>
<dbReference type="InterPro" id="IPR000152">
    <property type="entry name" value="EGF-type_Asp/Asn_hydroxyl_site"/>
</dbReference>
<dbReference type="InterPro" id="IPR011042">
    <property type="entry name" value="6-blade_b-propeller_TolB-like"/>
</dbReference>
<protein>
    <submittedName>
        <fullName evidence="20">Low-density lipoprotein receptor-related protein 1</fullName>
    </submittedName>
</protein>
<comment type="similarity">
    <text evidence="2">Belongs to the LDLR family.</text>
</comment>
<dbReference type="PROSITE" id="PS01186">
    <property type="entry name" value="EGF_2"/>
    <property type="match status" value="6"/>
</dbReference>
<dbReference type="GO" id="GO:0043235">
    <property type="term" value="C:receptor complex"/>
    <property type="evidence" value="ECO:0007669"/>
    <property type="project" value="TreeGrafter"/>
</dbReference>
<feature type="disulfide bond" evidence="15">
    <location>
        <begin position="4265"/>
        <end position="4274"/>
    </location>
</feature>
<keyword evidence="14" id="KW-0325">Glycoprotein</keyword>